<comment type="caution">
    <text evidence="2">The sequence shown here is derived from an EMBL/GenBank/DDBJ whole genome shotgun (WGS) entry which is preliminary data.</text>
</comment>
<gene>
    <name evidence="2" type="ORF">RCL2_000894300</name>
</gene>
<name>A0A8H3L8A0_9GLOM</name>
<evidence type="ECO:0000313" key="2">
    <source>
        <dbReference type="EMBL" id="GES81700.1"/>
    </source>
</evidence>
<reference evidence="2" key="1">
    <citation type="submission" date="2019-10" db="EMBL/GenBank/DDBJ databases">
        <title>Conservation and host-specific expression of non-tandemly repeated heterogenous ribosome RNA gene in arbuscular mycorrhizal fungi.</title>
        <authorList>
            <person name="Maeda T."/>
            <person name="Kobayashi Y."/>
            <person name="Nakagawa T."/>
            <person name="Ezawa T."/>
            <person name="Yamaguchi K."/>
            <person name="Bino T."/>
            <person name="Nishimoto Y."/>
            <person name="Shigenobu S."/>
            <person name="Kawaguchi M."/>
        </authorList>
    </citation>
    <scope>NUCLEOTIDE SEQUENCE</scope>
    <source>
        <strain evidence="2">HR1</strain>
    </source>
</reference>
<dbReference type="AlphaFoldDB" id="A0A8H3L8A0"/>
<organism evidence="2 3">
    <name type="scientific">Rhizophagus clarus</name>
    <dbReference type="NCBI Taxonomy" id="94130"/>
    <lineage>
        <taxon>Eukaryota</taxon>
        <taxon>Fungi</taxon>
        <taxon>Fungi incertae sedis</taxon>
        <taxon>Mucoromycota</taxon>
        <taxon>Glomeromycotina</taxon>
        <taxon>Glomeromycetes</taxon>
        <taxon>Glomerales</taxon>
        <taxon>Glomeraceae</taxon>
        <taxon>Rhizophagus</taxon>
    </lineage>
</organism>
<feature type="compositionally biased region" description="Acidic residues" evidence="1">
    <location>
        <begin position="35"/>
        <end position="79"/>
    </location>
</feature>
<dbReference type="Proteomes" id="UP000615446">
    <property type="component" value="Unassembled WGS sequence"/>
</dbReference>
<protein>
    <submittedName>
        <fullName evidence="2">Uncharacterized protein</fullName>
    </submittedName>
</protein>
<dbReference type="OrthoDB" id="2421621at2759"/>
<evidence type="ECO:0000256" key="1">
    <source>
        <dbReference type="SAM" id="MobiDB-lite"/>
    </source>
</evidence>
<dbReference type="PANTHER" id="PTHR31511:SF12">
    <property type="entry name" value="RHO TERMINATION FACTOR N-TERMINAL DOMAIN-CONTAINING PROTEIN"/>
    <property type="match status" value="1"/>
</dbReference>
<evidence type="ECO:0000313" key="3">
    <source>
        <dbReference type="Proteomes" id="UP000615446"/>
    </source>
</evidence>
<dbReference type="PANTHER" id="PTHR31511">
    <property type="entry name" value="PROTEIN CBG23764"/>
    <property type="match status" value="1"/>
</dbReference>
<dbReference type="EMBL" id="BLAL01000058">
    <property type="protein sequence ID" value="GES81700.1"/>
    <property type="molecule type" value="Genomic_DNA"/>
</dbReference>
<accession>A0A8H3L8A0</accession>
<sequence length="334" mass="38345">MSRLLGSITGTIGRLFGNLLPSWGDPAPVPPETAEPPEPEEEPEPESDGESDYETADEGDVSSESESESESDNESEAEEEKIIFRRIEDPAPKRLVETRRISDQGLCVDYLANIPETYPYREDLLAMFEDVEDQISDVYRRELARLGGVKTKIVLIAHMYRFIQGGRFAHRIDQDIAFPSEILDIIRQDRINQTVSRQYNEILDKIDEMKQNQHSGWIYEYGKKIFLEISAYQPLRGSSHFALPKIWAKPQLGIINPKNTDNRCFEECLKAHLASEEARRQGTRARNLHDVSRLRRFDNILNFSGINFPATLRDIDLFEENNPSFSNIIIKENI</sequence>
<proteinExistence type="predicted"/>
<feature type="region of interest" description="Disordered" evidence="1">
    <location>
        <begin position="15"/>
        <end position="84"/>
    </location>
</feature>